<dbReference type="EMBL" id="JABBNU010000010">
    <property type="protein sequence ID" value="NMM50044.1"/>
    <property type="molecule type" value="Genomic_DNA"/>
</dbReference>
<evidence type="ECO:0000256" key="1">
    <source>
        <dbReference type="SAM" id="Coils"/>
    </source>
</evidence>
<dbReference type="Pfam" id="PF13476">
    <property type="entry name" value="AAA_23"/>
    <property type="match status" value="1"/>
</dbReference>
<keyword evidence="2" id="KW-1133">Transmembrane helix</keyword>
<organism evidence="4 5">
    <name type="scientific">Marinigracilibium pacificum</name>
    <dbReference type="NCBI Taxonomy" id="2729599"/>
    <lineage>
        <taxon>Bacteria</taxon>
        <taxon>Pseudomonadati</taxon>
        <taxon>Bacteroidota</taxon>
        <taxon>Cytophagia</taxon>
        <taxon>Cytophagales</taxon>
        <taxon>Flammeovirgaceae</taxon>
        <taxon>Marinigracilibium</taxon>
    </lineage>
</organism>
<protein>
    <submittedName>
        <fullName evidence="4">AAA family ATPase</fullName>
    </submittedName>
</protein>
<keyword evidence="1" id="KW-0175">Coiled coil</keyword>
<feature type="domain" description="Rad50/SbcC-type AAA" evidence="3">
    <location>
        <begin position="5"/>
        <end position="239"/>
    </location>
</feature>
<keyword evidence="5" id="KW-1185">Reference proteome</keyword>
<dbReference type="SUPFAM" id="SSF52540">
    <property type="entry name" value="P-loop containing nucleoside triphosphate hydrolases"/>
    <property type="match status" value="1"/>
</dbReference>
<feature type="transmembrane region" description="Helical" evidence="2">
    <location>
        <begin position="412"/>
        <end position="431"/>
    </location>
</feature>
<dbReference type="Gene3D" id="3.40.50.300">
    <property type="entry name" value="P-loop containing nucleotide triphosphate hydrolases"/>
    <property type="match status" value="2"/>
</dbReference>
<dbReference type="PANTHER" id="PTHR41259">
    <property type="entry name" value="DOUBLE-STRAND BREAK REPAIR RAD50 ATPASE, PUTATIVE-RELATED"/>
    <property type="match status" value="1"/>
</dbReference>
<gene>
    <name evidence="4" type="ORF">HH304_16675</name>
</gene>
<evidence type="ECO:0000259" key="3">
    <source>
        <dbReference type="Pfam" id="PF13476"/>
    </source>
</evidence>
<sequence>MKICEIHIDGFGKLNDFKLKNLSEGINLILGKNEAGKSTILKFVIYTLFGYPSTKRSQSNMEPVNGGAHGGRILVEHVKYGKIWFERYFGANGGILRVFDDNGNSYDDRNDLLYEVNESLFKNIYAITLDELSSSNSIDESGFFELLLSRSMGLRNTGLKQLREDLLLQKKKLLSSSKKSEIQLLLDEKKEVEEQREELRKSYDEYFELLAKVDNNNEKVSESKKVFSDLKLKLKQLTQIQEMYPDFVRYSDNKKKLESISIPVSFSLEDSGKAISINERINVLTVEIDNLDQELSQADIDRRELNFDDSILENQEQIERLKSNYKYLESLCSIINDERVKLTGIKKSLDKEADSLGFNPKHILKIPEVNNFGKVKSFISEYKNLKDQFVYYQASADNRLDLLQKDKGFKSTTVLTLVLIVCAIIAGIILFYKDLVIPSIGSFLVATGLTVFLIVKQKHKASIINGVLNDIKDQKQKVENFFLNFVMEELPGRQFQTLTDLEHWYSACVLLEKNIKEWIDRVKGFRQKENEIHGFEKELSLLTGAKIEKDELIKGLDKLFKKYEEAKIKERKLFQIKQTVLEKEKQWNDKLRERQDYINNLNKLFEEKGIDSNEDLLKLHNSIELRDKLIRENNEILFAFKKVFGVDNANNPNDIYKEINPADIDFELERLEKEYNEKELEIVKLYETITRDTHSAELLKKISEEVADQQATLINEELTDKVLQWYKLDYIEHIINKATINLEMAVKPAIIEDASAIFSRITEGKYLVVHESENQFISVSDKEGKRIKVEDLSRGTKEQLYLSLRLAIVKGKDEPLPLILDDILVNFDGARLRLAIDELHNISNSHQILLFSCHESMKTKLEANTIEI</sequence>
<keyword evidence="2" id="KW-0812">Transmembrane</keyword>
<dbReference type="AlphaFoldDB" id="A0A848J6F2"/>
<feature type="coiled-coil region" evidence="1">
    <location>
        <begin position="175"/>
        <end position="216"/>
    </location>
</feature>
<name>A0A848J6F2_9BACT</name>
<dbReference type="RefSeq" id="WP_169684112.1">
    <property type="nucleotide sequence ID" value="NZ_JABBNU010000010.1"/>
</dbReference>
<accession>A0A848J6F2</accession>
<proteinExistence type="predicted"/>
<dbReference type="Proteomes" id="UP000559010">
    <property type="component" value="Unassembled WGS sequence"/>
</dbReference>
<keyword evidence="2" id="KW-0472">Membrane</keyword>
<evidence type="ECO:0000313" key="4">
    <source>
        <dbReference type="EMBL" id="NMM50044.1"/>
    </source>
</evidence>
<evidence type="ECO:0000256" key="2">
    <source>
        <dbReference type="SAM" id="Phobius"/>
    </source>
</evidence>
<evidence type="ECO:0000313" key="5">
    <source>
        <dbReference type="Proteomes" id="UP000559010"/>
    </source>
</evidence>
<reference evidence="4 5" key="1">
    <citation type="submission" date="2020-04" db="EMBL/GenBank/DDBJ databases">
        <title>Flammeovirgaceae bacterium KN852 isolated from deep sea.</title>
        <authorList>
            <person name="Zhang D.-C."/>
        </authorList>
    </citation>
    <scope>NUCLEOTIDE SEQUENCE [LARGE SCALE GENOMIC DNA]</scope>
    <source>
        <strain evidence="4 5">KN852</strain>
    </source>
</reference>
<feature type="coiled-coil region" evidence="1">
    <location>
        <begin position="274"/>
        <end position="308"/>
    </location>
</feature>
<dbReference type="InterPro" id="IPR038729">
    <property type="entry name" value="Rad50/SbcC_AAA"/>
</dbReference>
<dbReference type="InterPro" id="IPR027417">
    <property type="entry name" value="P-loop_NTPase"/>
</dbReference>
<dbReference type="PANTHER" id="PTHR41259:SF1">
    <property type="entry name" value="DOUBLE-STRAND BREAK REPAIR RAD50 ATPASE, PUTATIVE-RELATED"/>
    <property type="match status" value="1"/>
</dbReference>
<comment type="caution">
    <text evidence="4">The sequence shown here is derived from an EMBL/GenBank/DDBJ whole genome shotgun (WGS) entry which is preliminary data.</text>
</comment>
<feature type="transmembrane region" description="Helical" evidence="2">
    <location>
        <begin position="437"/>
        <end position="455"/>
    </location>
</feature>